<feature type="region of interest" description="Disordered" evidence="1">
    <location>
        <begin position="54"/>
        <end position="82"/>
    </location>
</feature>
<gene>
    <name evidence="2" type="ORF">QYF61_014996</name>
</gene>
<evidence type="ECO:0000256" key="1">
    <source>
        <dbReference type="SAM" id="MobiDB-lite"/>
    </source>
</evidence>
<comment type="caution">
    <text evidence="2">The sequence shown here is derived from an EMBL/GenBank/DDBJ whole genome shotgun (WGS) entry which is preliminary data.</text>
</comment>
<dbReference type="EMBL" id="JAUNZN010000009">
    <property type="protein sequence ID" value="KAK4816312.1"/>
    <property type="molecule type" value="Genomic_DNA"/>
</dbReference>
<sequence>MGERIGRVKHIYLSSQHGVIRKLGKEKVSGPGDKTIETTATPAPRCDRYCGYSRPRIVPGNEPVEDEKAGPSQRDKEEELMDEKEIIRSLSLSELQGMRKDFSCCPGEHVVTQLLQYWDSGAGSLELEGKEAKQLRSSSREGGIDKVIGKGAQVLSLWR</sequence>
<evidence type="ECO:0000313" key="3">
    <source>
        <dbReference type="Proteomes" id="UP001333110"/>
    </source>
</evidence>
<dbReference type="AlphaFoldDB" id="A0AAN7MYN3"/>
<organism evidence="2 3">
    <name type="scientific">Mycteria americana</name>
    <name type="common">Wood stork</name>
    <dbReference type="NCBI Taxonomy" id="33587"/>
    <lineage>
        <taxon>Eukaryota</taxon>
        <taxon>Metazoa</taxon>
        <taxon>Chordata</taxon>
        <taxon>Craniata</taxon>
        <taxon>Vertebrata</taxon>
        <taxon>Euteleostomi</taxon>
        <taxon>Archelosauria</taxon>
        <taxon>Archosauria</taxon>
        <taxon>Dinosauria</taxon>
        <taxon>Saurischia</taxon>
        <taxon>Theropoda</taxon>
        <taxon>Coelurosauria</taxon>
        <taxon>Aves</taxon>
        <taxon>Neognathae</taxon>
        <taxon>Neoaves</taxon>
        <taxon>Aequornithes</taxon>
        <taxon>Ciconiiformes</taxon>
        <taxon>Ciconiidae</taxon>
        <taxon>Mycteria</taxon>
    </lineage>
</organism>
<proteinExistence type="predicted"/>
<protein>
    <submittedName>
        <fullName evidence="2">Uncharacterized protein</fullName>
    </submittedName>
</protein>
<dbReference type="Proteomes" id="UP001333110">
    <property type="component" value="Unassembled WGS sequence"/>
</dbReference>
<name>A0AAN7MYN3_MYCAM</name>
<evidence type="ECO:0000313" key="2">
    <source>
        <dbReference type="EMBL" id="KAK4816312.1"/>
    </source>
</evidence>
<accession>A0AAN7MYN3</accession>
<reference evidence="2 3" key="1">
    <citation type="journal article" date="2023" name="J. Hered.">
        <title>Chromosome-level genome of the wood stork (Mycteria americana) provides insight into avian chromosome evolution.</title>
        <authorList>
            <person name="Flamio R. Jr."/>
            <person name="Ramstad K.M."/>
        </authorList>
    </citation>
    <scope>NUCLEOTIDE SEQUENCE [LARGE SCALE GENOMIC DNA]</scope>
    <source>
        <strain evidence="2">JAX WOST 10</strain>
    </source>
</reference>
<feature type="compositionally biased region" description="Basic and acidic residues" evidence="1">
    <location>
        <begin position="66"/>
        <end position="82"/>
    </location>
</feature>
<keyword evidence="3" id="KW-1185">Reference proteome</keyword>